<dbReference type="InterPro" id="IPR011990">
    <property type="entry name" value="TPR-like_helical_dom_sf"/>
</dbReference>
<evidence type="ECO:0000259" key="7">
    <source>
        <dbReference type="Pfam" id="PF07980"/>
    </source>
</evidence>
<evidence type="ECO:0000256" key="5">
    <source>
        <dbReference type="ARBA" id="ARBA00023237"/>
    </source>
</evidence>
<dbReference type="Proteomes" id="UP000195386">
    <property type="component" value="Unassembled WGS sequence"/>
</dbReference>
<comment type="caution">
    <text evidence="9">The sequence shown here is derived from an EMBL/GenBank/DDBJ whole genome shotgun (WGS) entry which is preliminary data.</text>
</comment>
<keyword evidence="4" id="KW-0472">Membrane</keyword>
<evidence type="ECO:0000256" key="3">
    <source>
        <dbReference type="ARBA" id="ARBA00022729"/>
    </source>
</evidence>
<keyword evidence="5" id="KW-0998">Cell outer membrane</keyword>
<dbReference type="PROSITE" id="PS51257">
    <property type="entry name" value="PROKAR_LIPOPROTEIN"/>
    <property type="match status" value="1"/>
</dbReference>
<feature type="domain" description="RagB/SusD" evidence="7">
    <location>
        <begin position="265"/>
        <end position="570"/>
    </location>
</feature>
<organism evidence="9 10">
    <name type="scientific">Bacteroides clarus</name>
    <dbReference type="NCBI Taxonomy" id="626929"/>
    <lineage>
        <taxon>Bacteria</taxon>
        <taxon>Pseudomonadati</taxon>
        <taxon>Bacteroidota</taxon>
        <taxon>Bacteroidia</taxon>
        <taxon>Bacteroidales</taxon>
        <taxon>Bacteroidaceae</taxon>
        <taxon>Bacteroides</taxon>
    </lineage>
</organism>
<evidence type="ECO:0000259" key="8">
    <source>
        <dbReference type="Pfam" id="PF14322"/>
    </source>
</evidence>
<name>A0A1Y3YWJ6_9BACE</name>
<dbReference type="EMBL" id="NFII01000003">
    <property type="protein sequence ID" value="OUO02087.1"/>
    <property type="molecule type" value="Genomic_DNA"/>
</dbReference>
<evidence type="ECO:0000256" key="4">
    <source>
        <dbReference type="ARBA" id="ARBA00023136"/>
    </source>
</evidence>
<evidence type="ECO:0000256" key="6">
    <source>
        <dbReference type="SAM" id="SignalP"/>
    </source>
</evidence>
<proteinExistence type="inferred from homology"/>
<gene>
    <name evidence="9" type="ORF">B5F97_04705</name>
</gene>
<dbReference type="AlphaFoldDB" id="A0A1Y3YWJ6"/>
<dbReference type="RefSeq" id="WP_009123041.1">
    <property type="nucleotide sequence ID" value="NZ_CANTWF010000004.1"/>
</dbReference>
<evidence type="ECO:0000256" key="2">
    <source>
        <dbReference type="ARBA" id="ARBA00006275"/>
    </source>
</evidence>
<dbReference type="Pfam" id="PF07980">
    <property type="entry name" value="SusD_RagB"/>
    <property type="match status" value="1"/>
</dbReference>
<evidence type="ECO:0000313" key="10">
    <source>
        <dbReference type="Proteomes" id="UP000195386"/>
    </source>
</evidence>
<sequence>MKKAIYIATCLLGLSISSCSDFLEQDNRSDVPSNEFYNTKTGFNSLLNSTYSSLRSIYGGAPWVFSAGTDLFAGGKQGVDAIGLYGSSYNSADKDVQEFYTECYKGIQLANSVIYYGESTEDSSVRLQYVDEARFLRAYYYYLLVQHFGGVALNTTMFESAVMNHARESAENVYQFVIDEFAYLSSDDSQLLERSEATGDNFGRANKRAAMHFLAKTYLARGYETFADSNDFTNAAQYAEKAINGEKPTIAFSDVFSINNEENDEIFWSVQYSSATLEDLSKDGNMQQSVFGVYLGGAEEKNKYNAGYLAPTVHLHNLFTKGDKRYEGTFMLELHKFYYDYYTAPTTSPIKYFYAPGWMSDADITAWKNEDPTLRQNATVIKMSEMSEDRKGNMTAYADKCTDDYGVACIRKFDDPTSAFSMTGSTHDIILARLGETYLVAAEAYVKLNQPDKAKVKINELRERATEAGYDLSVQESDVTGEQGIDFILDERARELAGEYHRWMDLKRTGRLIQYVANGTYDGQACFAYNHDNIKVSDFVGNDGNYKILRPIPLDAINRNKETVKQNPGF</sequence>
<protein>
    <submittedName>
        <fullName evidence="9">RagB/SusD family nutrient uptake outer membrane protein</fullName>
    </submittedName>
</protein>
<accession>A0A1Y3YWJ6</accession>
<dbReference type="GO" id="GO:0009279">
    <property type="term" value="C:cell outer membrane"/>
    <property type="evidence" value="ECO:0007669"/>
    <property type="project" value="UniProtKB-SubCell"/>
</dbReference>
<evidence type="ECO:0000256" key="1">
    <source>
        <dbReference type="ARBA" id="ARBA00004442"/>
    </source>
</evidence>
<comment type="similarity">
    <text evidence="2">Belongs to the SusD family.</text>
</comment>
<dbReference type="SUPFAM" id="SSF48452">
    <property type="entry name" value="TPR-like"/>
    <property type="match status" value="1"/>
</dbReference>
<evidence type="ECO:0000313" key="9">
    <source>
        <dbReference type="EMBL" id="OUO02087.1"/>
    </source>
</evidence>
<dbReference type="Pfam" id="PF14322">
    <property type="entry name" value="SusD-like_3"/>
    <property type="match status" value="1"/>
</dbReference>
<feature type="domain" description="SusD-like N-terminal" evidence="8">
    <location>
        <begin position="21"/>
        <end position="219"/>
    </location>
</feature>
<dbReference type="InterPro" id="IPR012944">
    <property type="entry name" value="SusD_RagB_dom"/>
</dbReference>
<feature type="chain" id="PRO_5011006078" evidence="6">
    <location>
        <begin position="21"/>
        <end position="570"/>
    </location>
</feature>
<comment type="subcellular location">
    <subcellularLocation>
        <location evidence="1">Cell outer membrane</location>
    </subcellularLocation>
</comment>
<feature type="signal peptide" evidence="6">
    <location>
        <begin position="1"/>
        <end position="20"/>
    </location>
</feature>
<dbReference type="InterPro" id="IPR033985">
    <property type="entry name" value="SusD-like_N"/>
</dbReference>
<keyword evidence="3 6" id="KW-0732">Signal</keyword>
<reference evidence="10" key="1">
    <citation type="submission" date="2017-04" db="EMBL/GenBank/DDBJ databases">
        <title>Function of individual gut microbiota members based on whole genome sequencing of pure cultures obtained from chicken caecum.</title>
        <authorList>
            <person name="Medvecky M."/>
            <person name="Cejkova D."/>
            <person name="Polansky O."/>
            <person name="Karasova D."/>
            <person name="Kubasova T."/>
            <person name="Cizek A."/>
            <person name="Rychlik I."/>
        </authorList>
    </citation>
    <scope>NUCLEOTIDE SEQUENCE [LARGE SCALE GENOMIC DNA]</scope>
    <source>
        <strain evidence="10">An43</strain>
    </source>
</reference>
<dbReference type="Gene3D" id="1.25.40.390">
    <property type="match status" value="1"/>
</dbReference>